<dbReference type="Pfam" id="PF20148">
    <property type="entry name" value="DUF6531"/>
    <property type="match status" value="1"/>
</dbReference>
<dbReference type="InterPro" id="IPR022385">
    <property type="entry name" value="Rhs_assc_core"/>
</dbReference>
<dbReference type="eggNOG" id="COG3209">
    <property type="taxonomic scope" value="Bacteria"/>
</dbReference>
<dbReference type="AlphaFoldDB" id="A0A1H7REL3"/>
<sequence length="1272" mass="137341">MRGSSAVSQIAKAFEEAAEKSGKGLAGDFANAYRDILSETKSKATQVAEHAAENEANTASSLAKSAEKDAHSPHVGDPAGPGDGGGGRAADGGGATGPGGERPDPGAGEPRPGQPSEGNGGCTTGGDPVDVVTGQMITSASDLALPGLLPLELRRAYASGYMDGQWLGPGWSSTLDQRVRVDADGISFVGDDAQILHYPLPTDSSSRVLPVRGARWPLTWDGPGGTIRIEDPETGWVRHFDPPPAGGEQQTRALTAMSDRNGHRIEHLYGPEGLPVEVRHSGGYRVAIDTVHTVGGPRLAALRVLDGSDEGRGTRVVGYEWDDRGRLAAVLNSSGLPLVYGWDEQDRITSWTDRNGHWYAYEYGSDGRVARGDGTGGFLAAAFAYDVVQRTTTVTDSLGHATVYAYDAQGHVASVTDALGHVVRTDYDPYGRLLGHADPLGHVTRYTRDSQGRTVRIDHPDGTVTAAEYDTAGFLRVLVEPGGPTWHYECDAQGNRTSVTDPCGAVTRYTYDGQGRTVAETDAHGQTTYYGANSAGLPVSVTDPLGRTTRYERDPFGRLIVETDPLGTVTSYGWTVEGRPAWRQLPDGTREERRHDPEGNLLEHVDAAGHRTRFESGPFGMPTARIDAEGARLAFAYDNEPRLTSVVDAAGREWRYKYSALGDLASETDFNGRTLRYEHDAAGRLVRRTNGANQSITYAWDPVGRVTGHTTDAGAQAAFGYDAAGNLVSARNDWVDVAFRHDACGRVLAEVADGLSFAHGYDLLGRRTERRTPAGVVTAWQYDEAHQATNMMFAGNVVSVDYDRAGREQHRSVGGTTSVSSSWDNRGRLTSQSLTASQASVDGMAPRLLHRSEWTYRADGIAIGHHDSGVGRRSFALDSVGRVTAVEAATWTERYRYDEAGALTDSAAGSQALDVAGGRTYAGAQLRAAGRTSYSYDDQGRVIKVRRRTLSGRVSDWSYRYDAFDRLTDAKNAEGEHWNYVYDALGRRTAKRRLDANGTVVSESRFCWDDEVLAEEGRRSATDSAVTMTTWEYEPGTWIPRAQVRRTAVADDTVSERFWAIIGDLVGTPTHLVTADGHIAWERSGSLWGTDLSLRRSDPEADCPLRFPGQYHDEETGLDYTLHRYYDPQTGRFTAPDPLGLVPAPDPYSYVANPLDEIDPLGLAKRKGSGGGGGNANPAPTPTPAKRTIPTRVPAPTSLPGFPNARKATAKTPVQGGGGKRARWEDGKNIYEWDSQHGEVEKYDKNGRHLGAYDPNTGAQLKGPVSGRKCVK</sequence>
<feature type="compositionally biased region" description="Gly residues" evidence="2">
    <location>
        <begin position="79"/>
        <end position="100"/>
    </location>
</feature>
<dbReference type="Pfam" id="PF05593">
    <property type="entry name" value="RHS_repeat"/>
    <property type="match status" value="5"/>
</dbReference>
<feature type="domain" description="DUF6531" evidence="4">
    <location>
        <begin position="126"/>
        <end position="198"/>
    </location>
</feature>
<feature type="domain" description="Colicin E3-like ribonuclease" evidence="3">
    <location>
        <begin position="1193"/>
        <end position="1269"/>
    </location>
</feature>
<evidence type="ECO:0000259" key="3">
    <source>
        <dbReference type="Pfam" id="PF09000"/>
    </source>
</evidence>
<dbReference type="Pfam" id="PF25023">
    <property type="entry name" value="TEN_YD-shell"/>
    <property type="match status" value="1"/>
</dbReference>
<dbReference type="PANTHER" id="PTHR32305">
    <property type="match status" value="1"/>
</dbReference>
<dbReference type="GO" id="GO:0043022">
    <property type="term" value="F:ribosome binding"/>
    <property type="evidence" value="ECO:0007669"/>
    <property type="project" value="InterPro"/>
</dbReference>
<evidence type="ECO:0000256" key="2">
    <source>
        <dbReference type="SAM" id="MobiDB-lite"/>
    </source>
</evidence>
<feature type="region of interest" description="Disordered" evidence="2">
    <location>
        <begin position="1246"/>
        <end position="1272"/>
    </location>
</feature>
<dbReference type="Proteomes" id="UP000183015">
    <property type="component" value="Unassembled WGS sequence"/>
</dbReference>
<dbReference type="eggNOG" id="COG3210">
    <property type="taxonomic scope" value="Bacteria"/>
</dbReference>
<evidence type="ECO:0000259" key="5">
    <source>
        <dbReference type="Pfam" id="PF25023"/>
    </source>
</evidence>
<dbReference type="NCBIfam" id="TIGR01643">
    <property type="entry name" value="YD_repeat_2x"/>
    <property type="match status" value="14"/>
</dbReference>
<feature type="domain" description="Teneurin-like YD-shell" evidence="5">
    <location>
        <begin position="632"/>
        <end position="788"/>
    </location>
</feature>
<protein>
    <submittedName>
        <fullName evidence="6">RHS repeat-associated core domain-containing protein</fullName>
    </submittedName>
</protein>
<feature type="region of interest" description="Disordered" evidence="2">
    <location>
        <begin position="1161"/>
        <end position="1225"/>
    </location>
</feature>
<evidence type="ECO:0000313" key="7">
    <source>
        <dbReference type="Proteomes" id="UP000183015"/>
    </source>
</evidence>
<dbReference type="InterPro" id="IPR050708">
    <property type="entry name" value="T6SS_VgrG/RHS"/>
</dbReference>
<dbReference type="GO" id="GO:0003723">
    <property type="term" value="F:RNA binding"/>
    <property type="evidence" value="ECO:0007669"/>
    <property type="project" value="InterPro"/>
</dbReference>
<evidence type="ECO:0000313" key="6">
    <source>
        <dbReference type="EMBL" id="SEL58696.1"/>
    </source>
</evidence>
<dbReference type="STRING" id="235985.SAMN05414137_11091"/>
<evidence type="ECO:0000256" key="1">
    <source>
        <dbReference type="ARBA" id="ARBA00022737"/>
    </source>
</evidence>
<proteinExistence type="predicted"/>
<dbReference type="SUPFAM" id="SSF63840">
    <property type="entry name" value="Ribonuclease domain of colicin E3"/>
    <property type="match status" value="1"/>
</dbReference>
<feature type="compositionally biased region" description="Basic and acidic residues" evidence="2">
    <location>
        <begin position="65"/>
        <end position="74"/>
    </location>
</feature>
<gene>
    <name evidence="6" type="ORF">SAMN05414137_11091</name>
</gene>
<evidence type="ECO:0000259" key="4">
    <source>
        <dbReference type="Pfam" id="PF20148"/>
    </source>
</evidence>
<dbReference type="GO" id="GO:0016788">
    <property type="term" value="F:hydrolase activity, acting on ester bonds"/>
    <property type="evidence" value="ECO:0007669"/>
    <property type="project" value="InterPro"/>
</dbReference>
<dbReference type="InterPro" id="IPR031325">
    <property type="entry name" value="RHS_repeat"/>
</dbReference>
<keyword evidence="7" id="KW-1185">Reference proteome</keyword>
<name>A0A1H7REL3_STRJI</name>
<dbReference type="InterPro" id="IPR036725">
    <property type="entry name" value="ColE3_ribonuclease_sf"/>
</dbReference>
<dbReference type="InterPro" id="IPR056823">
    <property type="entry name" value="TEN-like_YD-shell"/>
</dbReference>
<accession>A0A1H7REL3</accession>
<feature type="compositionally biased region" description="Low complexity" evidence="2">
    <location>
        <begin position="54"/>
        <end position="63"/>
    </location>
</feature>
<dbReference type="InterPro" id="IPR006530">
    <property type="entry name" value="YD"/>
</dbReference>
<organism evidence="6 7">
    <name type="scientific">Streptacidiphilus jiangxiensis</name>
    <dbReference type="NCBI Taxonomy" id="235985"/>
    <lineage>
        <taxon>Bacteria</taxon>
        <taxon>Bacillati</taxon>
        <taxon>Actinomycetota</taxon>
        <taxon>Actinomycetes</taxon>
        <taxon>Kitasatosporales</taxon>
        <taxon>Streptomycetaceae</taxon>
        <taxon>Streptacidiphilus</taxon>
    </lineage>
</organism>
<dbReference type="Gene3D" id="2.180.10.10">
    <property type="entry name" value="RHS repeat-associated core"/>
    <property type="match status" value="3"/>
</dbReference>
<keyword evidence="1" id="KW-0677">Repeat</keyword>
<reference evidence="7" key="1">
    <citation type="submission" date="2016-10" db="EMBL/GenBank/DDBJ databases">
        <authorList>
            <person name="Varghese N."/>
        </authorList>
    </citation>
    <scope>NUCLEOTIDE SEQUENCE [LARGE SCALE GENOMIC DNA]</scope>
    <source>
        <strain evidence="7">DSM 45096 / BCRC 16803 / CGMCC 4.1857 / CIP 109030 / JCM 12277 / KCTC 19219 / NBRC 100920 / 33214</strain>
    </source>
</reference>
<dbReference type="NCBIfam" id="TIGR03696">
    <property type="entry name" value="Rhs_assc_core"/>
    <property type="match status" value="1"/>
</dbReference>
<dbReference type="Pfam" id="PF09000">
    <property type="entry name" value="Cytotoxic"/>
    <property type="match status" value="1"/>
</dbReference>
<dbReference type="InterPro" id="IPR009105">
    <property type="entry name" value="Colicin_E3_ribonuclease"/>
</dbReference>
<dbReference type="PANTHER" id="PTHR32305:SF15">
    <property type="entry name" value="PROTEIN RHSA-RELATED"/>
    <property type="match status" value="1"/>
</dbReference>
<feature type="region of interest" description="Disordered" evidence="2">
    <location>
        <begin position="41"/>
        <end position="130"/>
    </location>
</feature>
<dbReference type="EMBL" id="FOAZ01000010">
    <property type="protein sequence ID" value="SEL58696.1"/>
    <property type="molecule type" value="Genomic_DNA"/>
</dbReference>
<dbReference type="Gene3D" id="3.10.380.10">
    <property type="entry name" value="Colicin E3-like ribonuclease domain"/>
    <property type="match status" value="1"/>
</dbReference>
<dbReference type="InterPro" id="IPR045351">
    <property type="entry name" value="DUF6531"/>
</dbReference>